<reference evidence="2" key="2">
    <citation type="submission" date="2015-06" db="UniProtKB">
        <authorList>
            <consortium name="EnsemblPlants"/>
        </authorList>
    </citation>
    <scope>IDENTIFICATION</scope>
</reference>
<reference evidence="3" key="1">
    <citation type="submission" date="2013-06" db="EMBL/GenBank/DDBJ databases">
        <authorList>
            <person name="Zhao Q."/>
        </authorList>
    </citation>
    <scope>NUCLEOTIDE SEQUENCE</scope>
    <source>
        <strain evidence="3">cv. W1943</strain>
    </source>
</reference>
<accession>A0A0E0MWL5</accession>
<feature type="compositionally biased region" description="Basic and acidic residues" evidence="1">
    <location>
        <begin position="83"/>
        <end position="120"/>
    </location>
</feature>
<dbReference type="HOGENOM" id="CLU_1791850_0_0_1"/>
<dbReference type="EnsemblPlants" id="ORUFI01G18080.1">
    <property type="protein sequence ID" value="ORUFI01G18080.1"/>
    <property type="gene ID" value="ORUFI01G18080"/>
</dbReference>
<organism evidence="2 3">
    <name type="scientific">Oryza rufipogon</name>
    <name type="common">Brownbeard rice</name>
    <name type="synonym">Asian wild rice</name>
    <dbReference type="NCBI Taxonomy" id="4529"/>
    <lineage>
        <taxon>Eukaryota</taxon>
        <taxon>Viridiplantae</taxon>
        <taxon>Streptophyta</taxon>
        <taxon>Embryophyta</taxon>
        <taxon>Tracheophyta</taxon>
        <taxon>Spermatophyta</taxon>
        <taxon>Magnoliopsida</taxon>
        <taxon>Liliopsida</taxon>
        <taxon>Poales</taxon>
        <taxon>Poaceae</taxon>
        <taxon>BOP clade</taxon>
        <taxon>Oryzoideae</taxon>
        <taxon>Oryzeae</taxon>
        <taxon>Oryzinae</taxon>
        <taxon>Oryza</taxon>
    </lineage>
</organism>
<evidence type="ECO:0000256" key="1">
    <source>
        <dbReference type="SAM" id="MobiDB-lite"/>
    </source>
</evidence>
<dbReference type="OMA" id="QDRAHID"/>
<feature type="region of interest" description="Disordered" evidence="1">
    <location>
        <begin position="72"/>
        <end position="120"/>
    </location>
</feature>
<dbReference type="Proteomes" id="UP000008022">
    <property type="component" value="Unassembled WGS sequence"/>
</dbReference>
<sequence length="158" mass="17624">MAAAFQRSSMKKNQWPGFTLFLRTQWSRRRPKATTDDDERAAGGTATTAALRFTTTGYLRWDLAQNNQRLGFAEPREVAAQSGDDRGGSARRLERLPATEREGARGEKVSGDGGERERWRPKEELEGALYIAMGAQDRAHIDGKNLGKFRILAGKRKG</sequence>
<dbReference type="AlphaFoldDB" id="A0A0E0MWL5"/>
<dbReference type="Gramene" id="ORUFI01G18080.1">
    <property type="protein sequence ID" value="ORUFI01G18080.1"/>
    <property type="gene ID" value="ORUFI01G18080"/>
</dbReference>
<keyword evidence="3" id="KW-1185">Reference proteome</keyword>
<protein>
    <submittedName>
        <fullName evidence="2">Uncharacterized protein</fullName>
    </submittedName>
</protein>
<evidence type="ECO:0000313" key="3">
    <source>
        <dbReference type="Proteomes" id="UP000008022"/>
    </source>
</evidence>
<name>A0A0E0MWL5_ORYRU</name>
<proteinExistence type="predicted"/>
<evidence type="ECO:0000313" key="2">
    <source>
        <dbReference type="EnsemblPlants" id="ORUFI01G18080.1"/>
    </source>
</evidence>